<organism evidence="1 2">
    <name type="scientific">Apodospora peruviana</name>
    <dbReference type="NCBI Taxonomy" id="516989"/>
    <lineage>
        <taxon>Eukaryota</taxon>
        <taxon>Fungi</taxon>
        <taxon>Dikarya</taxon>
        <taxon>Ascomycota</taxon>
        <taxon>Pezizomycotina</taxon>
        <taxon>Sordariomycetes</taxon>
        <taxon>Sordariomycetidae</taxon>
        <taxon>Sordariales</taxon>
        <taxon>Lasiosphaeriaceae</taxon>
        <taxon>Apodospora</taxon>
    </lineage>
</organism>
<evidence type="ECO:0000313" key="2">
    <source>
        <dbReference type="Proteomes" id="UP001283341"/>
    </source>
</evidence>
<reference evidence="1" key="1">
    <citation type="journal article" date="2023" name="Mol. Phylogenet. Evol.">
        <title>Genome-scale phylogeny and comparative genomics of the fungal order Sordariales.</title>
        <authorList>
            <person name="Hensen N."/>
            <person name="Bonometti L."/>
            <person name="Westerberg I."/>
            <person name="Brannstrom I.O."/>
            <person name="Guillou S."/>
            <person name="Cros-Aarteil S."/>
            <person name="Calhoun S."/>
            <person name="Haridas S."/>
            <person name="Kuo A."/>
            <person name="Mondo S."/>
            <person name="Pangilinan J."/>
            <person name="Riley R."/>
            <person name="LaButti K."/>
            <person name="Andreopoulos B."/>
            <person name="Lipzen A."/>
            <person name="Chen C."/>
            <person name="Yan M."/>
            <person name="Daum C."/>
            <person name="Ng V."/>
            <person name="Clum A."/>
            <person name="Steindorff A."/>
            <person name="Ohm R.A."/>
            <person name="Martin F."/>
            <person name="Silar P."/>
            <person name="Natvig D.O."/>
            <person name="Lalanne C."/>
            <person name="Gautier V."/>
            <person name="Ament-Velasquez S.L."/>
            <person name="Kruys A."/>
            <person name="Hutchinson M.I."/>
            <person name="Powell A.J."/>
            <person name="Barry K."/>
            <person name="Miller A.N."/>
            <person name="Grigoriev I.V."/>
            <person name="Debuchy R."/>
            <person name="Gladieux P."/>
            <person name="Hiltunen Thoren M."/>
            <person name="Johannesson H."/>
        </authorList>
    </citation>
    <scope>NUCLEOTIDE SEQUENCE</scope>
    <source>
        <strain evidence="1">CBS 118394</strain>
    </source>
</reference>
<dbReference type="EMBL" id="JAUEDM010000009">
    <property type="protein sequence ID" value="KAK3312563.1"/>
    <property type="molecule type" value="Genomic_DNA"/>
</dbReference>
<evidence type="ECO:0000313" key="1">
    <source>
        <dbReference type="EMBL" id="KAK3312563.1"/>
    </source>
</evidence>
<reference evidence="1" key="2">
    <citation type="submission" date="2023-06" db="EMBL/GenBank/DDBJ databases">
        <authorList>
            <consortium name="Lawrence Berkeley National Laboratory"/>
            <person name="Haridas S."/>
            <person name="Hensen N."/>
            <person name="Bonometti L."/>
            <person name="Westerberg I."/>
            <person name="Brannstrom I.O."/>
            <person name="Guillou S."/>
            <person name="Cros-Aarteil S."/>
            <person name="Calhoun S."/>
            <person name="Kuo A."/>
            <person name="Mondo S."/>
            <person name="Pangilinan J."/>
            <person name="Riley R."/>
            <person name="Labutti K."/>
            <person name="Andreopoulos B."/>
            <person name="Lipzen A."/>
            <person name="Chen C."/>
            <person name="Yanf M."/>
            <person name="Daum C."/>
            <person name="Ng V."/>
            <person name="Clum A."/>
            <person name="Steindorff A."/>
            <person name="Ohm R."/>
            <person name="Martin F."/>
            <person name="Silar P."/>
            <person name="Natvig D."/>
            <person name="Lalanne C."/>
            <person name="Gautier V."/>
            <person name="Ament-Velasquez S.L."/>
            <person name="Kruys A."/>
            <person name="Hutchinson M.I."/>
            <person name="Powell A.J."/>
            <person name="Barry K."/>
            <person name="Miller A.N."/>
            <person name="Grigoriev I.V."/>
            <person name="Debuchy R."/>
            <person name="Gladieux P."/>
            <person name="Thoren M.H."/>
            <person name="Johannesson H."/>
        </authorList>
    </citation>
    <scope>NUCLEOTIDE SEQUENCE</scope>
    <source>
        <strain evidence="1">CBS 118394</strain>
    </source>
</reference>
<name>A0AAE0HTD8_9PEZI</name>
<sequence length="105" mass="12440">MTMVDAELDGEADQVIPAGLRQFLPLGKGEWDSFRYRQSRDVLVRYNILQRVEGQWLGITMQSLLQRRAMQNEPDRPWRWWYLTFILAACSQITGGKEQPDFRRH</sequence>
<gene>
    <name evidence="1" type="ORF">B0H66DRAFT_570894</name>
</gene>
<dbReference type="AlphaFoldDB" id="A0AAE0HTD8"/>
<proteinExistence type="predicted"/>
<accession>A0AAE0HTD8</accession>
<protein>
    <submittedName>
        <fullName evidence="1">Uncharacterized protein</fullName>
    </submittedName>
</protein>
<keyword evidence="2" id="KW-1185">Reference proteome</keyword>
<dbReference type="Proteomes" id="UP001283341">
    <property type="component" value="Unassembled WGS sequence"/>
</dbReference>
<comment type="caution">
    <text evidence="1">The sequence shown here is derived from an EMBL/GenBank/DDBJ whole genome shotgun (WGS) entry which is preliminary data.</text>
</comment>